<dbReference type="OrthoDB" id="3691025at2"/>
<dbReference type="Pfam" id="PF00106">
    <property type="entry name" value="adh_short"/>
    <property type="match status" value="1"/>
</dbReference>
<dbReference type="AlphaFoldDB" id="A0A543NEB7"/>
<dbReference type="PANTHER" id="PTHR43391">
    <property type="entry name" value="RETINOL DEHYDROGENASE-RELATED"/>
    <property type="match status" value="1"/>
</dbReference>
<dbReference type="CDD" id="cd05233">
    <property type="entry name" value="SDR_c"/>
    <property type="match status" value="1"/>
</dbReference>
<dbReference type="InterPro" id="IPR002347">
    <property type="entry name" value="SDR_fam"/>
</dbReference>
<dbReference type="GO" id="GO:0016491">
    <property type="term" value="F:oxidoreductase activity"/>
    <property type="evidence" value="ECO:0007669"/>
    <property type="project" value="UniProtKB-KW"/>
</dbReference>
<keyword evidence="2" id="KW-0560">Oxidoreductase</keyword>
<dbReference type="InterPro" id="IPR036291">
    <property type="entry name" value="NAD(P)-bd_dom_sf"/>
</dbReference>
<gene>
    <name evidence="4" type="ORF">FHX37_0027</name>
</gene>
<dbReference type="PRINTS" id="PR00081">
    <property type="entry name" value="GDHRDH"/>
</dbReference>
<sequence length="270" mass="28403">MPDAFTADGATVVVTGGASGIGYALAQRFLREGAARVLVADRDPDRTRNAAIELGERAHPVTLDVTDEDAVASAVASIEEEHAPIDLWCSNAGVAAGDGLGGDADWEASWRVHVLAHVHVARALLPRMAERGRGHLLVTASAAGLLTQLDSAPYSVTKHGAVALAEWLAIRYGDAGVGVSCLCPQGVHTPMTAGDGADSATRLGGAYLEPHEVADTAVSALREGRFLVLPHPEAAEYELHRSQDRDRWIAGMRRAWAKLRGAAQGGTRSR</sequence>
<comment type="caution">
    <text evidence="4">The sequence shown here is derived from an EMBL/GenBank/DDBJ whole genome shotgun (WGS) entry which is preliminary data.</text>
</comment>
<organism evidence="4 5">
    <name type="scientific">Haloactinospora alba</name>
    <dbReference type="NCBI Taxonomy" id="405555"/>
    <lineage>
        <taxon>Bacteria</taxon>
        <taxon>Bacillati</taxon>
        <taxon>Actinomycetota</taxon>
        <taxon>Actinomycetes</taxon>
        <taxon>Streptosporangiales</taxon>
        <taxon>Nocardiopsidaceae</taxon>
        <taxon>Haloactinospora</taxon>
    </lineage>
</organism>
<evidence type="ECO:0000256" key="1">
    <source>
        <dbReference type="ARBA" id="ARBA00006484"/>
    </source>
</evidence>
<evidence type="ECO:0000313" key="5">
    <source>
        <dbReference type="Proteomes" id="UP000317422"/>
    </source>
</evidence>
<dbReference type="PROSITE" id="PS00061">
    <property type="entry name" value="ADH_SHORT"/>
    <property type="match status" value="1"/>
</dbReference>
<protein>
    <submittedName>
        <fullName evidence="4">Short-subunit dehydrogenase</fullName>
    </submittedName>
</protein>
<dbReference type="InterPro" id="IPR057326">
    <property type="entry name" value="KR_dom"/>
</dbReference>
<keyword evidence="5" id="KW-1185">Reference proteome</keyword>
<dbReference type="PANTHER" id="PTHR43391:SF26">
    <property type="entry name" value="BLL7251 PROTEIN"/>
    <property type="match status" value="1"/>
</dbReference>
<dbReference type="RefSeq" id="WP_141921445.1">
    <property type="nucleotide sequence ID" value="NZ_VFQC01000001.1"/>
</dbReference>
<name>A0A543NEB7_9ACTN</name>
<dbReference type="EMBL" id="VFQC01000001">
    <property type="protein sequence ID" value="TQN30166.1"/>
    <property type="molecule type" value="Genomic_DNA"/>
</dbReference>
<evidence type="ECO:0000256" key="2">
    <source>
        <dbReference type="ARBA" id="ARBA00023002"/>
    </source>
</evidence>
<dbReference type="Gene3D" id="3.40.50.720">
    <property type="entry name" value="NAD(P)-binding Rossmann-like Domain"/>
    <property type="match status" value="1"/>
</dbReference>
<evidence type="ECO:0000313" key="4">
    <source>
        <dbReference type="EMBL" id="TQN30166.1"/>
    </source>
</evidence>
<reference evidence="4 5" key="1">
    <citation type="submission" date="2019-06" db="EMBL/GenBank/DDBJ databases">
        <title>Sequencing the genomes of 1000 actinobacteria strains.</title>
        <authorList>
            <person name="Klenk H.-P."/>
        </authorList>
    </citation>
    <scope>NUCLEOTIDE SEQUENCE [LARGE SCALE GENOMIC DNA]</scope>
    <source>
        <strain evidence="4 5">DSM 45015</strain>
    </source>
</reference>
<proteinExistence type="inferred from homology"/>
<dbReference type="InterPro" id="IPR020904">
    <property type="entry name" value="Sc_DH/Rdtase_CS"/>
</dbReference>
<dbReference type="SMART" id="SM00822">
    <property type="entry name" value="PKS_KR"/>
    <property type="match status" value="1"/>
</dbReference>
<evidence type="ECO:0000259" key="3">
    <source>
        <dbReference type="SMART" id="SM00822"/>
    </source>
</evidence>
<dbReference type="SUPFAM" id="SSF51735">
    <property type="entry name" value="NAD(P)-binding Rossmann-fold domains"/>
    <property type="match status" value="1"/>
</dbReference>
<accession>A0A543NEB7</accession>
<dbReference type="Proteomes" id="UP000317422">
    <property type="component" value="Unassembled WGS sequence"/>
</dbReference>
<feature type="domain" description="Ketoreductase" evidence="3">
    <location>
        <begin position="10"/>
        <end position="185"/>
    </location>
</feature>
<comment type="similarity">
    <text evidence="1">Belongs to the short-chain dehydrogenases/reductases (SDR) family.</text>
</comment>